<evidence type="ECO:0000313" key="1">
    <source>
        <dbReference type="EMBL" id="TKV83195.1"/>
    </source>
</evidence>
<name>A0A4V6CY72_BRAEL</name>
<evidence type="ECO:0000313" key="2">
    <source>
        <dbReference type="Proteomes" id="UP000305095"/>
    </source>
</evidence>
<organism evidence="1 2">
    <name type="scientific">Bradyrhizobium elkanii</name>
    <dbReference type="NCBI Taxonomy" id="29448"/>
    <lineage>
        <taxon>Bacteria</taxon>
        <taxon>Pseudomonadati</taxon>
        <taxon>Pseudomonadota</taxon>
        <taxon>Alphaproteobacteria</taxon>
        <taxon>Hyphomicrobiales</taxon>
        <taxon>Nitrobacteraceae</taxon>
        <taxon>Bradyrhizobium</taxon>
    </lineage>
</organism>
<dbReference type="EMBL" id="SZZP01000002">
    <property type="protein sequence ID" value="TKV83195.1"/>
    <property type="molecule type" value="Genomic_DNA"/>
</dbReference>
<gene>
    <name evidence="1" type="ORF">FDV58_02820</name>
</gene>
<proteinExistence type="predicted"/>
<reference evidence="1 2" key="1">
    <citation type="submission" date="2019-05" db="EMBL/GenBank/DDBJ databases">
        <title>Draft Genome of Bradyrhizobium elkanii strain SEMIA 938, Used in Commercial Inoculants for Lupinus spp. in Brazil.</title>
        <authorList>
            <person name="Hungria M."/>
            <person name="Delamuta J.R.M."/>
            <person name="Ribeiro R.A."/>
            <person name="Nogueira M.A."/>
        </authorList>
    </citation>
    <scope>NUCLEOTIDE SEQUENCE [LARGE SCALE GENOMIC DNA]</scope>
    <source>
        <strain evidence="1 2">Semia 938</strain>
    </source>
</reference>
<protein>
    <submittedName>
        <fullName evidence="1">Uncharacterized protein</fullName>
    </submittedName>
</protein>
<sequence length="63" mass="7055">MAASQFRRESSRDRDCQPVTSHEAAMELFPQRSVVIAQFGARGDHATGLFVLTREEFGARLSE</sequence>
<dbReference type="Proteomes" id="UP000305095">
    <property type="component" value="Unassembled WGS sequence"/>
</dbReference>
<dbReference type="AlphaFoldDB" id="A0A4V6CY72"/>
<accession>A0A4V6CY72</accession>
<comment type="caution">
    <text evidence="1">The sequence shown here is derived from an EMBL/GenBank/DDBJ whole genome shotgun (WGS) entry which is preliminary data.</text>
</comment>